<dbReference type="SUPFAM" id="SSF47571">
    <property type="entry name" value="Cloroperoxidase"/>
    <property type="match status" value="1"/>
</dbReference>
<evidence type="ECO:0000256" key="3">
    <source>
        <dbReference type="ARBA" id="ARBA00022617"/>
    </source>
</evidence>
<dbReference type="InterPro" id="IPR036851">
    <property type="entry name" value="Chloroperoxidase-like_sf"/>
</dbReference>
<evidence type="ECO:0000256" key="7">
    <source>
        <dbReference type="ARBA" id="ARBA00025795"/>
    </source>
</evidence>
<comment type="similarity">
    <text evidence="7">Belongs to the chloroperoxidase family.</text>
</comment>
<evidence type="ECO:0000256" key="6">
    <source>
        <dbReference type="ARBA" id="ARBA00023004"/>
    </source>
</evidence>
<proteinExistence type="inferred from homology"/>
<dbReference type="GO" id="GO:0004601">
    <property type="term" value="F:peroxidase activity"/>
    <property type="evidence" value="ECO:0007669"/>
    <property type="project" value="UniProtKB-KW"/>
</dbReference>
<dbReference type="InterPro" id="IPR000028">
    <property type="entry name" value="Chloroperoxidase"/>
</dbReference>
<keyword evidence="9" id="KW-1133">Transmembrane helix</keyword>
<evidence type="ECO:0000313" key="12">
    <source>
        <dbReference type="Proteomes" id="UP000567179"/>
    </source>
</evidence>
<evidence type="ECO:0000313" key="11">
    <source>
        <dbReference type="EMBL" id="KAF5309140.1"/>
    </source>
</evidence>
<gene>
    <name evidence="11" type="ORF">D9619_012808</name>
</gene>
<dbReference type="PANTHER" id="PTHR33577">
    <property type="entry name" value="STERIGMATOCYSTIN BIOSYNTHESIS PEROXIDASE STCC-RELATED"/>
    <property type="match status" value="1"/>
</dbReference>
<feature type="region of interest" description="Disordered" evidence="8">
    <location>
        <begin position="1"/>
        <end position="62"/>
    </location>
</feature>
<feature type="domain" description="Heme haloperoxidase family profile" evidence="10">
    <location>
        <begin position="72"/>
        <end position="290"/>
    </location>
</feature>
<evidence type="ECO:0000256" key="2">
    <source>
        <dbReference type="ARBA" id="ARBA00022559"/>
    </source>
</evidence>
<dbReference type="Proteomes" id="UP000567179">
    <property type="component" value="Unassembled WGS sequence"/>
</dbReference>
<keyword evidence="5" id="KW-0560">Oxidoreductase</keyword>
<feature type="compositionally biased region" description="Low complexity" evidence="8">
    <location>
        <begin position="14"/>
        <end position="23"/>
    </location>
</feature>
<reference evidence="11 12" key="1">
    <citation type="journal article" date="2020" name="ISME J.">
        <title>Uncovering the hidden diversity of litter-decomposition mechanisms in mushroom-forming fungi.</title>
        <authorList>
            <person name="Floudas D."/>
            <person name="Bentzer J."/>
            <person name="Ahren D."/>
            <person name="Johansson T."/>
            <person name="Persson P."/>
            <person name="Tunlid A."/>
        </authorList>
    </citation>
    <scope>NUCLEOTIDE SEQUENCE [LARGE SCALE GENOMIC DNA]</scope>
    <source>
        <strain evidence="11 12">CBS 101986</strain>
    </source>
</reference>
<dbReference type="PROSITE" id="PS51405">
    <property type="entry name" value="HEME_HALOPEROXIDASE"/>
    <property type="match status" value="1"/>
</dbReference>
<keyword evidence="3" id="KW-0349">Heme</keyword>
<comment type="cofactor">
    <cofactor evidence="1">
        <name>heme b</name>
        <dbReference type="ChEBI" id="CHEBI:60344"/>
    </cofactor>
</comment>
<organism evidence="11 12">
    <name type="scientific">Psilocybe cf. subviscida</name>
    <dbReference type="NCBI Taxonomy" id="2480587"/>
    <lineage>
        <taxon>Eukaryota</taxon>
        <taxon>Fungi</taxon>
        <taxon>Dikarya</taxon>
        <taxon>Basidiomycota</taxon>
        <taxon>Agaricomycotina</taxon>
        <taxon>Agaricomycetes</taxon>
        <taxon>Agaricomycetidae</taxon>
        <taxon>Agaricales</taxon>
        <taxon>Agaricineae</taxon>
        <taxon>Strophariaceae</taxon>
        <taxon>Psilocybe</taxon>
    </lineage>
</organism>
<comment type="caution">
    <text evidence="11">The sequence shown here is derived from an EMBL/GenBank/DDBJ whole genome shotgun (WGS) entry which is preliminary data.</text>
</comment>
<keyword evidence="6" id="KW-0408">Iron</keyword>
<evidence type="ECO:0000256" key="4">
    <source>
        <dbReference type="ARBA" id="ARBA00022723"/>
    </source>
</evidence>
<feature type="compositionally biased region" description="Basic and acidic residues" evidence="8">
    <location>
        <begin position="41"/>
        <end position="51"/>
    </location>
</feature>
<name>A0A8H5AQ08_9AGAR</name>
<keyword evidence="12" id="KW-1185">Reference proteome</keyword>
<protein>
    <recommendedName>
        <fullName evidence="10">Heme haloperoxidase family profile domain-containing protein</fullName>
    </recommendedName>
</protein>
<evidence type="ECO:0000256" key="5">
    <source>
        <dbReference type="ARBA" id="ARBA00023002"/>
    </source>
</evidence>
<accession>A0A8H5AQ08</accession>
<sequence>MSSTNLTVPYAERPSTPTSPTPTAVASYPEPLSPSPTTVTHDMEGSKEHPKASSSSVEPHEHKGLVCPVTKQTHGFCPAQQGDSRSPCPALNTMANHGYIARDGRKVSAQQITNGLKACYGLSSPLAYFLAYVGFIYLSKLGRRMDLFEIGQHGRVEHNASLVHHDTPEGDKYAPIEVDPKLVAALVRSDVKPTEKEAEASGDEFLLNYEDIARSRVRRETECRPVDSVHQEIARGEMAIILGVWEKTASGKEGAKKGIPVSWWRTWISEERLPEGWTPDHVQTMKDVVARSKAIRAAADKIRADAAVSEKEH</sequence>
<dbReference type="Gene3D" id="1.10.489.10">
    <property type="entry name" value="Chloroperoxidase-like"/>
    <property type="match status" value="1"/>
</dbReference>
<evidence type="ECO:0000256" key="1">
    <source>
        <dbReference type="ARBA" id="ARBA00001970"/>
    </source>
</evidence>
<dbReference type="Pfam" id="PF01328">
    <property type="entry name" value="Peroxidase_2"/>
    <property type="match status" value="1"/>
</dbReference>
<evidence type="ECO:0000256" key="8">
    <source>
        <dbReference type="SAM" id="MobiDB-lite"/>
    </source>
</evidence>
<keyword evidence="4" id="KW-0479">Metal-binding</keyword>
<dbReference type="AlphaFoldDB" id="A0A8H5AQ08"/>
<keyword evidence="9" id="KW-0472">Membrane</keyword>
<feature type="transmembrane region" description="Helical" evidence="9">
    <location>
        <begin position="120"/>
        <end position="138"/>
    </location>
</feature>
<dbReference type="GO" id="GO:0046872">
    <property type="term" value="F:metal ion binding"/>
    <property type="evidence" value="ECO:0007669"/>
    <property type="project" value="UniProtKB-KW"/>
</dbReference>
<dbReference type="PANTHER" id="PTHR33577:SF9">
    <property type="entry name" value="PEROXIDASE STCC"/>
    <property type="match status" value="1"/>
</dbReference>
<dbReference type="OrthoDB" id="407298at2759"/>
<evidence type="ECO:0000256" key="9">
    <source>
        <dbReference type="SAM" id="Phobius"/>
    </source>
</evidence>
<evidence type="ECO:0000259" key="10">
    <source>
        <dbReference type="PROSITE" id="PS51405"/>
    </source>
</evidence>
<keyword evidence="2" id="KW-0575">Peroxidase</keyword>
<keyword evidence="9" id="KW-0812">Transmembrane</keyword>
<dbReference type="EMBL" id="JAACJJ010000060">
    <property type="protein sequence ID" value="KAF5309140.1"/>
    <property type="molecule type" value="Genomic_DNA"/>
</dbReference>